<reference evidence="2" key="1">
    <citation type="submission" date="2020-05" db="EMBL/GenBank/DDBJ databases">
        <authorList>
            <person name="Chiriac C."/>
            <person name="Salcher M."/>
            <person name="Ghai R."/>
            <person name="Kavagutti S V."/>
        </authorList>
    </citation>
    <scope>NUCLEOTIDE SEQUENCE</scope>
</reference>
<feature type="region of interest" description="Disordered" evidence="1">
    <location>
        <begin position="118"/>
        <end position="161"/>
    </location>
</feature>
<dbReference type="AlphaFoldDB" id="A0A6J7I697"/>
<evidence type="ECO:0000256" key="1">
    <source>
        <dbReference type="SAM" id="MobiDB-lite"/>
    </source>
</evidence>
<evidence type="ECO:0000313" key="2">
    <source>
        <dbReference type="EMBL" id="CAB4926395.1"/>
    </source>
</evidence>
<sequence length="161" mass="17985">MLDERTWKAINTGRHRCVRGENRPSTSHLYGLFQRESQTDELTDPLKSKESGMAFVGVEHLRSRMARDLAVRPNGTNTTDPKQHLLLESMIRGSSVQTISDLALRGAIEFDFGIQQQQRHPANLRDPDMRMQNASAGESNSNDRGGAIAIPEQGHRHTVGI</sequence>
<name>A0A6J7I697_9ZZZZ</name>
<gene>
    <name evidence="2" type="ORF">UFOPK3610_01702</name>
</gene>
<proteinExistence type="predicted"/>
<organism evidence="2">
    <name type="scientific">freshwater metagenome</name>
    <dbReference type="NCBI Taxonomy" id="449393"/>
    <lineage>
        <taxon>unclassified sequences</taxon>
        <taxon>metagenomes</taxon>
        <taxon>ecological metagenomes</taxon>
    </lineage>
</organism>
<accession>A0A6J7I697</accession>
<dbReference type="EMBL" id="CAFBMR010000100">
    <property type="protein sequence ID" value="CAB4926395.1"/>
    <property type="molecule type" value="Genomic_DNA"/>
</dbReference>
<protein>
    <submittedName>
        <fullName evidence="2">Unannotated protein</fullName>
    </submittedName>
</protein>
<feature type="compositionally biased region" description="Polar residues" evidence="1">
    <location>
        <begin position="132"/>
        <end position="143"/>
    </location>
</feature>